<evidence type="ECO:0000313" key="2">
    <source>
        <dbReference type="EMBL" id="EUB61421.1"/>
    </source>
</evidence>
<dbReference type="AlphaFoldDB" id="W6UJV9"/>
<keyword evidence="3" id="KW-1185">Reference proteome</keyword>
<feature type="compositionally biased region" description="Acidic residues" evidence="1">
    <location>
        <begin position="1"/>
        <end position="11"/>
    </location>
</feature>
<dbReference type="GeneID" id="36339426"/>
<gene>
    <name evidence="2" type="ORF">EGR_03711</name>
</gene>
<name>W6UJV9_ECHGR</name>
<organism evidence="2 3">
    <name type="scientific">Echinococcus granulosus</name>
    <name type="common">Hydatid tapeworm</name>
    <dbReference type="NCBI Taxonomy" id="6210"/>
    <lineage>
        <taxon>Eukaryota</taxon>
        <taxon>Metazoa</taxon>
        <taxon>Spiralia</taxon>
        <taxon>Lophotrochozoa</taxon>
        <taxon>Platyhelminthes</taxon>
        <taxon>Cestoda</taxon>
        <taxon>Eucestoda</taxon>
        <taxon>Cyclophyllidea</taxon>
        <taxon>Taeniidae</taxon>
        <taxon>Echinococcus</taxon>
        <taxon>Echinococcus granulosus group</taxon>
    </lineage>
</organism>
<sequence>MQSEGVEEECGSEQLGPATNQQNSYKQHIFIRMFRHQICQEKPTSIHRSIPSFIRLLNCFPTASLNHFQPISKCLIRREAQFFSIAKYFRNICLMRSLDIHKLNLCEKTILGVDSFINCAFLPVCLQRHYNIKCNKEHIQSNKVLFKPFRCANRVSVETLLALVEGVTAKHTNASESIEGRSCSERSHHNGREELFKVIYSDGLKAMCLELKESPTHSYSILLKSLFYTLVQKQGNLRRRELLTKSVSNMNADSAIASPNAQRICWNSSTALHLNLFNKPKKEQFLTSEKCIIYISLKKRLTLAVYDIKWNIIQTTCVITSNDTADCTHRQILEKKPKNTLNVSILKKPFNPTSEIQISSSYKRQNEDWRRQILVNSVQNYLNKKYETSFELDKSVST</sequence>
<dbReference type="CTD" id="36339426"/>
<evidence type="ECO:0000313" key="3">
    <source>
        <dbReference type="Proteomes" id="UP000019149"/>
    </source>
</evidence>
<dbReference type="RefSeq" id="XP_024352617.1">
    <property type="nucleotide sequence ID" value="XM_024492960.1"/>
</dbReference>
<dbReference type="KEGG" id="egl:EGR_03711"/>
<dbReference type="Proteomes" id="UP000019149">
    <property type="component" value="Unassembled WGS sequence"/>
</dbReference>
<evidence type="ECO:0000256" key="1">
    <source>
        <dbReference type="SAM" id="MobiDB-lite"/>
    </source>
</evidence>
<feature type="region of interest" description="Disordered" evidence="1">
    <location>
        <begin position="1"/>
        <end position="21"/>
    </location>
</feature>
<accession>W6UJV9</accession>
<comment type="caution">
    <text evidence="2">The sequence shown here is derived from an EMBL/GenBank/DDBJ whole genome shotgun (WGS) entry which is preliminary data.</text>
</comment>
<proteinExistence type="predicted"/>
<protein>
    <submittedName>
        <fullName evidence="2">Uncharacterized protein</fullName>
    </submittedName>
</protein>
<reference evidence="2 3" key="1">
    <citation type="journal article" date="2013" name="Nat. Genet.">
        <title>The genome of the hydatid tapeworm Echinococcus granulosus.</title>
        <authorList>
            <person name="Zheng H."/>
            <person name="Zhang W."/>
            <person name="Zhang L."/>
            <person name="Zhang Z."/>
            <person name="Li J."/>
            <person name="Lu G."/>
            <person name="Zhu Y."/>
            <person name="Wang Y."/>
            <person name="Huang Y."/>
            <person name="Liu J."/>
            <person name="Kang H."/>
            <person name="Chen J."/>
            <person name="Wang L."/>
            <person name="Chen A."/>
            <person name="Yu S."/>
            <person name="Gao Z."/>
            <person name="Jin L."/>
            <person name="Gu W."/>
            <person name="Wang Z."/>
            <person name="Zhao L."/>
            <person name="Shi B."/>
            <person name="Wen H."/>
            <person name="Lin R."/>
            <person name="Jones M.K."/>
            <person name="Brejova B."/>
            <person name="Vinar T."/>
            <person name="Zhao G."/>
            <person name="McManus D.P."/>
            <person name="Chen Z."/>
            <person name="Zhou Y."/>
            <person name="Wang S."/>
        </authorList>
    </citation>
    <scope>NUCLEOTIDE SEQUENCE [LARGE SCALE GENOMIC DNA]</scope>
</reference>
<dbReference type="EMBL" id="APAU02000020">
    <property type="protein sequence ID" value="EUB61421.1"/>
    <property type="molecule type" value="Genomic_DNA"/>
</dbReference>